<dbReference type="SUPFAM" id="SSF103506">
    <property type="entry name" value="Mitochondrial carrier"/>
    <property type="match status" value="1"/>
</dbReference>
<evidence type="ECO:0000256" key="8">
    <source>
        <dbReference type="PROSITE-ProRule" id="PRU00282"/>
    </source>
</evidence>
<dbReference type="Pfam" id="PF00153">
    <property type="entry name" value="Mito_carr"/>
    <property type="match status" value="3"/>
</dbReference>
<dbReference type="Proteomes" id="UP000245783">
    <property type="component" value="Unassembled WGS sequence"/>
</dbReference>
<evidence type="ECO:0000313" key="11">
    <source>
        <dbReference type="EMBL" id="PWN44832.1"/>
    </source>
</evidence>
<name>A0A316W514_9BASI</name>
<dbReference type="InParanoid" id="A0A316W514"/>
<evidence type="ECO:0000256" key="2">
    <source>
        <dbReference type="ARBA" id="ARBA00006375"/>
    </source>
</evidence>
<dbReference type="InterPro" id="IPR050391">
    <property type="entry name" value="Mito_Metabolite_Transporter"/>
</dbReference>
<dbReference type="InterPro" id="IPR018108">
    <property type="entry name" value="MCP_transmembrane"/>
</dbReference>
<keyword evidence="12" id="KW-1185">Reference proteome</keyword>
<dbReference type="PANTHER" id="PTHR45618">
    <property type="entry name" value="MITOCHONDRIAL DICARBOXYLATE CARRIER-RELATED"/>
    <property type="match status" value="1"/>
</dbReference>
<dbReference type="PROSITE" id="PS50920">
    <property type="entry name" value="SOLCAR"/>
    <property type="match status" value="3"/>
</dbReference>
<evidence type="ECO:0000256" key="3">
    <source>
        <dbReference type="ARBA" id="ARBA00022448"/>
    </source>
</evidence>
<keyword evidence="4 8" id="KW-0812">Transmembrane</keyword>
<keyword evidence="6" id="KW-1133">Transmembrane helix</keyword>
<feature type="repeat" description="Solcar" evidence="8">
    <location>
        <begin position="126"/>
        <end position="217"/>
    </location>
</feature>
<reference evidence="11 12" key="1">
    <citation type="journal article" date="2018" name="Mol. Biol. Evol.">
        <title>Broad Genomic Sampling Reveals a Smut Pathogenic Ancestry of the Fungal Clade Ustilaginomycotina.</title>
        <authorList>
            <person name="Kijpornyongpan T."/>
            <person name="Mondo S.J."/>
            <person name="Barry K."/>
            <person name="Sandor L."/>
            <person name="Lee J."/>
            <person name="Lipzen A."/>
            <person name="Pangilinan J."/>
            <person name="LaButti K."/>
            <person name="Hainaut M."/>
            <person name="Henrissat B."/>
            <person name="Grigoriev I.V."/>
            <person name="Spatafora J.W."/>
            <person name="Aime M.C."/>
        </authorList>
    </citation>
    <scope>NUCLEOTIDE SEQUENCE [LARGE SCALE GENOMIC DNA]</scope>
    <source>
        <strain evidence="11 12">MCA 4658</strain>
    </source>
</reference>
<evidence type="ECO:0000256" key="4">
    <source>
        <dbReference type="ARBA" id="ARBA00022692"/>
    </source>
</evidence>
<dbReference type="AlphaFoldDB" id="A0A316W514"/>
<feature type="repeat" description="Solcar" evidence="8">
    <location>
        <begin position="237"/>
        <end position="327"/>
    </location>
</feature>
<dbReference type="RefSeq" id="XP_025371992.1">
    <property type="nucleotide sequence ID" value="XM_025511673.1"/>
</dbReference>
<dbReference type="OrthoDB" id="756301at2759"/>
<evidence type="ECO:0000256" key="6">
    <source>
        <dbReference type="ARBA" id="ARBA00022989"/>
    </source>
</evidence>
<feature type="compositionally biased region" description="Polar residues" evidence="10">
    <location>
        <begin position="18"/>
        <end position="31"/>
    </location>
</feature>
<comment type="subcellular location">
    <subcellularLocation>
        <location evidence="1">Membrane</location>
        <topology evidence="1">Multi-pass membrane protein</topology>
    </subcellularLocation>
</comment>
<dbReference type="EMBL" id="KZ819358">
    <property type="protein sequence ID" value="PWN44832.1"/>
    <property type="molecule type" value="Genomic_DNA"/>
</dbReference>
<evidence type="ECO:0000256" key="1">
    <source>
        <dbReference type="ARBA" id="ARBA00004141"/>
    </source>
</evidence>
<feature type="repeat" description="Solcar" evidence="8">
    <location>
        <begin position="33"/>
        <end position="117"/>
    </location>
</feature>
<evidence type="ECO:0000256" key="9">
    <source>
        <dbReference type="RuleBase" id="RU000488"/>
    </source>
</evidence>
<proteinExistence type="inferred from homology"/>
<keyword evidence="3 9" id="KW-0813">Transport</keyword>
<dbReference type="Gene3D" id="1.50.40.10">
    <property type="entry name" value="Mitochondrial carrier domain"/>
    <property type="match status" value="1"/>
</dbReference>
<sequence length="333" mass="35893">MTRKEASLLAEEEETLDKSVSASQPDPSPSSHRLKFLTYASALLGNSTSAVVTNPFDIIKVRQQLALSSRHNFWTLGKEMIVGEGVQSLWYGVTASILREASYGTIRMGSYETFKDLYAPLLGPSVPFLQKLLAGVTSGALGALIASPCDLVKVQMQASRAASAGGAPPYRNTFVAFSTIYHKGGLKALWRGVGPTTLRAAVLTSTQVGTYDEAKQRIKRYASSSSPNLLVAHLSQEGLPLHFASSMIAGFIASATSQPIDVLKVRLMNERAGAVAQGKTNTSWSVLTLLLKTEGAMGLYKGFGMCWMRLGAHTVVSLVLFERFRALFGIRPI</sequence>
<dbReference type="InterPro" id="IPR023395">
    <property type="entry name" value="MCP_dom_sf"/>
</dbReference>
<keyword evidence="5" id="KW-0677">Repeat</keyword>
<organism evidence="11 12">
    <name type="scientific">Ceraceosorus guamensis</name>
    <dbReference type="NCBI Taxonomy" id="1522189"/>
    <lineage>
        <taxon>Eukaryota</taxon>
        <taxon>Fungi</taxon>
        <taxon>Dikarya</taxon>
        <taxon>Basidiomycota</taxon>
        <taxon>Ustilaginomycotina</taxon>
        <taxon>Exobasidiomycetes</taxon>
        <taxon>Ceraceosorales</taxon>
        <taxon>Ceraceosoraceae</taxon>
        <taxon>Ceraceosorus</taxon>
    </lineage>
</organism>
<evidence type="ECO:0000256" key="5">
    <source>
        <dbReference type="ARBA" id="ARBA00022737"/>
    </source>
</evidence>
<dbReference type="GeneID" id="37033543"/>
<evidence type="ECO:0000256" key="7">
    <source>
        <dbReference type="ARBA" id="ARBA00023136"/>
    </source>
</evidence>
<dbReference type="STRING" id="1522189.A0A316W514"/>
<comment type="similarity">
    <text evidence="2 9">Belongs to the mitochondrial carrier (TC 2.A.29) family.</text>
</comment>
<protein>
    <submittedName>
        <fullName evidence="11">Mitochondrial carrier</fullName>
    </submittedName>
</protein>
<dbReference type="GO" id="GO:0016020">
    <property type="term" value="C:membrane"/>
    <property type="evidence" value="ECO:0007669"/>
    <property type="project" value="UniProtKB-SubCell"/>
</dbReference>
<gene>
    <name evidence="11" type="ORF">IE81DRAFT_286537</name>
</gene>
<evidence type="ECO:0000256" key="10">
    <source>
        <dbReference type="SAM" id="MobiDB-lite"/>
    </source>
</evidence>
<keyword evidence="7 8" id="KW-0472">Membrane</keyword>
<evidence type="ECO:0000313" key="12">
    <source>
        <dbReference type="Proteomes" id="UP000245783"/>
    </source>
</evidence>
<feature type="region of interest" description="Disordered" evidence="10">
    <location>
        <begin position="1"/>
        <end position="31"/>
    </location>
</feature>
<accession>A0A316W514</accession>